<evidence type="ECO:0000256" key="1">
    <source>
        <dbReference type="ARBA" id="ARBA00011975"/>
    </source>
</evidence>
<name>A0ABT4LH09_9PROT</name>
<keyword evidence="4 7" id="KW-0949">S-adenosyl-L-methionine</keyword>
<dbReference type="GO" id="GO:0008168">
    <property type="term" value="F:methyltransferase activity"/>
    <property type="evidence" value="ECO:0007669"/>
    <property type="project" value="UniProtKB-KW"/>
</dbReference>
<keyword evidence="2 7" id="KW-0489">Methyltransferase</keyword>
<dbReference type="Gene3D" id="3.90.120.10">
    <property type="entry name" value="DNA Methylase, subunit A, domain 2"/>
    <property type="match status" value="1"/>
</dbReference>
<dbReference type="PROSITE" id="PS51679">
    <property type="entry name" value="SAM_MT_C5"/>
    <property type="match status" value="1"/>
</dbReference>
<evidence type="ECO:0000256" key="6">
    <source>
        <dbReference type="ARBA" id="ARBA00047422"/>
    </source>
</evidence>
<evidence type="ECO:0000256" key="3">
    <source>
        <dbReference type="ARBA" id="ARBA00022679"/>
    </source>
</evidence>
<dbReference type="EMBL" id="JAPWGY010000002">
    <property type="protein sequence ID" value="MCZ4280390.1"/>
    <property type="molecule type" value="Genomic_DNA"/>
</dbReference>
<organism evidence="9 10">
    <name type="scientific">Kiloniella laminariae</name>
    <dbReference type="NCBI Taxonomy" id="454162"/>
    <lineage>
        <taxon>Bacteria</taxon>
        <taxon>Pseudomonadati</taxon>
        <taxon>Pseudomonadota</taxon>
        <taxon>Alphaproteobacteria</taxon>
        <taxon>Rhodospirillales</taxon>
        <taxon>Kiloniellaceae</taxon>
        <taxon>Kiloniella</taxon>
    </lineage>
</organism>
<proteinExistence type="inferred from homology"/>
<reference evidence="9" key="1">
    <citation type="submission" date="2022-12" db="EMBL/GenBank/DDBJ databases">
        <title>Bacterial isolates from different developmental stages of Nematostella vectensis.</title>
        <authorList>
            <person name="Fraune S."/>
        </authorList>
    </citation>
    <scope>NUCLEOTIDE SEQUENCE</scope>
    <source>
        <strain evidence="9">G21630-S1</strain>
    </source>
</reference>
<dbReference type="GO" id="GO:0032259">
    <property type="term" value="P:methylation"/>
    <property type="evidence" value="ECO:0007669"/>
    <property type="project" value="UniProtKB-KW"/>
</dbReference>
<dbReference type="PANTHER" id="PTHR10629">
    <property type="entry name" value="CYTOSINE-SPECIFIC METHYLTRANSFERASE"/>
    <property type="match status" value="1"/>
</dbReference>
<evidence type="ECO:0000313" key="10">
    <source>
        <dbReference type="Proteomes" id="UP001069802"/>
    </source>
</evidence>
<dbReference type="EC" id="2.1.1.37" evidence="1"/>
<accession>A0ABT4LH09</accession>
<dbReference type="Pfam" id="PF00145">
    <property type="entry name" value="DNA_methylase"/>
    <property type="match status" value="1"/>
</dbReference>
<protein>
    <recommendedName>
        <fullName evidence="1">DNA (cytosine-5-)-methyltransferase</fullName>
        <ecNumber evidence="1">2.1.1.37</ecNumber>
    </recommendedName>
</protein>
<sequence length="349" mass="39004">MRVKGIDVFSGAGGMSIGASWAGIETIVAFDTDIHAAKTYQINHPETLVICDDVRNIGDFGIYRPDGPFVVFGGPPCQGFSTSNQRTRNTANENNWLFQEFLRAVRQLNPDWVVFENVRGILETANATFLQHVIRGLEELGYVVNYGLLNAADYGVPQKRHRLFVIGARDGTKVELPQPQCTPYVTVGEAIEDLQLLPNGAKFDQLKYRCSAKSEFAKLMRGKNRTSSNHHVTRNAPHIIDRYKYIPQGGNWENIPDDLMGSYADKSRCHTGIYRRLKINEPSVVIGNYRKNMLIHPTEDRGLSVREAARLQSFPDSYQFSGSIGFQQQQVGNAVPPLLAKAVFESLGK</sequence>
<keyword evidence="10" id="KW-1185">Reference proteome</keyword>
<dbReference type="PROSITE" id="PS00095">
    <property type="entry name" value="C5_MTASE_2"/>
    <property type="match status" value="1"/>
</dbReference>
<keyword evidence="3 7" id="KW-0808">Transferase</keyword>
<gene>
    <name evidence="9" type="ORF">O4H49_06355</name>
</gene>
<dbReference type="Gene3D" id="3.40.50.150">
    <property type="entry name" value="Vaccinia Virus protein VP39"/>
    <property type="match status" value="1"/>
</dbReference>
<dbReference type="PANTHER" id="PTHR10629:SF52">
    <property type="entry name" value="DNA (CYTOSINE-5)-METHYLTRANSFERASE 1"/>
    <property type="match status" value="1"/>
</dbReference>
<keyword evidence="5" id="KW-0680">Restriction system</keyword>
<evidence type="ECO:0000256" key="8">
    <source>
        <dbReference type="RuleBase" id="RU000416"/>
    </source>
</evidence>
<evidence type="ECO:0000313" key="9">
    <source>
        <dbReference type="EMBL" id="MCZ4280390.1"/>
    </source>
</evidence>
<comment type="caution">
    <text evidence="9">The sequence shown here is derived from an EMBL/GenBank/DDBJ whole genome shotgun (WGS) entry which is preliminary data.</text>
</comment>
<comment type="catalytic activity">
    <reaction evidence="6">
        <text>a 2'-deoxycytidine in DNA + S-adenosyl-L-methionine = a 5-methyl-2'-deoxycytidine in DNA + S-adenosyl-L-homocysteine + H(+)</text>
        <dbReference type="Rhea" id="RHEA:13681"/>
        <dbReference type="Rhea" id="RHEA-COMP:11369"/>
        <dbReference type="Rhea" id="RHEA-COMP:11370"/>
        <dbReference type="ChEBI" id="CHEBI:15378"/>
        <dbReference type="ChEBI" id="CHEBI:57856"/>
        <dbReference type="ChEBI" id="CHEBI:59789"/>
        <dbReference type="ChEBI" id="CHEBI:85452"/>
        <dbReference type="ChEBI" id="CHEBI:85454"/>
        <dbReference type="EC" id="2.1.1.37"/>
    </reaction>
</comment>
<dbReference type="InterPro" id="IPR031303">
    <property type="entry name" value="C5_meth_CS"/>
</dbReference>
<comment type="similarity">
    <text evidence="7 8">Belongs to the class I-like SAM-binding methyltransferase superfamily. C5-methyltransferase family.</text>
</comment>
<dbReference type="InterPro" id="IPR029063">
    <property type="entry name" value="SAM-dependent_MTases_sf"/>
</dbReference>
<dbReference type="SUPFAM" id="SSF53335">
    <property type="entry name" value="S-adenosyl-L-methionine-dependent methyltransferases"/>
    <property type="match status" value="1"/>
</dbReference>
<evidence type="ECO:0000256" key="5">
    <source>
        <dbReference type="ARBA" id="ARBA00022747"/>
    </source>
</evidence>
<feature type="active site" evidence="7">
    <location>
        <position position="77"/>
    </location>
</feature>
<evidence type="ECO:0000256" key="2">
    <source>
        <dbReference type="ARBA" id="ARBA00022603"/>
    </source>
</evidence>
<dbReference type="InterPro" id="IPR001525">
    <property type="entry name" value="C5_MeTfrase"/>
</dbReference>
<dbReference type="NCBIfam" id="TIGR00675">
    <property type="entry name" value="dcm"/>
    <property type="match status" value="1"/>
</dbReference>
<evidence type="ECO:0000256" key="4">
    <source>
        <dbReference type="ARBA" id="ARBA00022691"/>
    </source>
</evidence>
<dbReference type="InterPro" id="IPR050390">
    <property type="entry name" value="C5-Methyltransferase"/>
</dbReference>
<evidence type="ECO:0000256" key="7">
    <source>
        <dbReference type="PROSITE-ProRule" id="PRU01016"/>
    </source>
</evidence>
<dbReference type="Proteomes" id="UP001069802">
    <property type="component" value="Unassembled WGS sequence"/>
</dbReference>
<dbReference type="PRINTS" id="PR00105">
    <property type="entry name" value="C5METTRFRASE"/>
</dbReference>
<dbReference type="RefSeq" id="WP_269422595.1">
    <property type="nucleotide sequence ID" value="NZ_JAPWGY010000002.1"/>
</dbReference>